<reference evidence="1 2" key="1">
    <citation type="submission" date="2016-10" db="EMBL/GenBank/DDBJ databases">
        <authorList>
            <person name="Varghese N."/>
            <person name="Submissions S."/>
        </authorList>
    </citation>
    <scope>NUCLEOTIDE SEQUENCE [LARGE SCALE GENOMIC DNA]</scope>
    <source>
        <strain evidence="1 2">DSM 21822</strain>
    </source>
</reference>
<dbReference type="InterPro" id="IPR011051">
    <property type="entry name" value="RmlC_Cupin_sf"/>
</dbReference>
<name>A0A1I3VBS7_9HYPH</name>
<proteinExistence type="predicted"/>
<dbReference type="PANTHER" id="PTHR36448:SF2">
    <property type="entry name" value="CUPIN TYPE-1 DOMAIN-CONTAINING PROTEIN"/>
    <property type="match status" value="1"/>
</dbReference>
<dbReference type="PANTHER" id="PTHR36448">
    <property type="entry name" value="BLR7373 PROTEIN"/>
    <property type="match status" value="1"/>
</dbReference>
<dbReference type="InterPro" id="IPR014710">
    <property type="entry name" value="RmlC-like_jellyroll"/>
</dbReference>
<protein>
    <submittedName>
        <fullName evidence="1">Uncharacterized protein YjlB</fullName>
    </submittedName>
</protein>
<accession>A0A1I3VBS7</accession>
<evidence type="ECO:0000313" key="2">
    <source>
        <dbReference type="Proteomes" id="UP000323300"/>
    </source>
</evidence>
<evidence type="ECO:0000313" key="1">
    <source>
        <dbReference type="EMBL" id="SFJ92652.1"/>
    </source>
</evidence>
<dbReference type="PIRSF" id="PIRSF019307">
    <property type="entry name" value="UCP019307"/>
    <property type="match status" value="1"/>
</dbReference>
<sequence length="172" mass="18410">MGGDAILHVFQPNGGIPNSVLPLAFWKGRLPIQARSGEAATTLYRQNGWQGTWIYTVFPYWHFHTLGHEALACVSGSARIGFGGDDGIEADIAVGDVCIIPAGVGHKRLEASHDFLMAGGYPPGQQGNIVRPGDLDGARILREISNVTLPETDPVSGRQDGIVAIWRGVKAR</sequence>
<dbReference type="Proteomes" id="UP000323300">
    <property type="component" value="Unassembled WGS sequence"/>
</dbReference>
<dbReference type="OrthoDB" id="9791759at2"/>
<organism evidence="1 2">
    <name type="scientific">Neomesorhizobium albiziae</name>
    <dbReference type="NCBI Taxonomy" id="335020"/>
    <lineage>
        <taxon>Bacteria</taxon>
        <taxon>Pseudomonadati</taxon>
        <taxon>Pseudomonadota</taxon>
        <taxon>Alphaproteobacteria</taxon>
        <taxon>Hyphomicrobiales</taxon>
        <taxon>Phyllobacteriaceae</taxon>
        <taxon>Neomesorhizobium</taxon>
    </lineage>
</organism>
<dbReference type="AlphaFoldDB" id="A0A1I3VBS7"/>
<dbReference type="CDD" id="cd02219">
    <property type="entry name" value="cupin_YjlB-like"/>
    <property type="match status" value="1"/>
</dbReference>
<keyword evidence="2" id="KW-1185">Reference proteome</keyword>
<dbReference type="Gene3D" id="2.60.120.10">
    <property type="entry name" value="Jelly Rolls"/>
    <property type="match status" value="1"/>
</dbReference>
<dbReference type="InterPro" id="IPR047121">
    <property type="entry name" value="YjiB-like"/>
</dbReference>
<dbReference type="SUPFAM" id="SSF51182">
    <property type="entry name" value="RmlC-like cupins"/>
    <property type="match status" value="1"/>
</dbReference>
<dbReference type="InterPro" id="IPR014500">
    <property type="entry name" value="UCP019307_cupin"/>
</dbReference>
<dbReference type="EMBL" id="FOSL01000001">
    <property type="protein sequence ID" value="SFJ92652.1"/>
    <property type="molecule type" value="Genomic_DNA"/>
</dbReference>
<gene>
    <name evidence="1" type="ORF">SAMN04488498_101343</name>
</gene>
<dbReference type="RefSeq" id="WP_149757626.1">
    <property type="nucleotide sequence ID" value="NZ_BSPE01000002.1"/>
</dbReference>